<feature type="compositionally biased region" description="Basic residues" evidence="1">
    <location>
        <begin position="50"/>
        <end position="65"/>
    </location>
</feature>
<organism evidence="2 3">
    <name type="scientific">Entomortierella parvispora</name>
    <dbReference type="NCBI Taxonomy" id="205924"/>
    <lineage>
        <taxon>Eukaryota</taxon>
        <taxon>Fungi</taxon>
        <taxon>Fungi incertae sedis</taxon>
        <taxon>Mucoromycota</taxon>
        <taxon>Mortierellomycotina</taxon>
        <taxon>Mortierellomycetes</taxon>
        <taxon>Mortierellales</taxon>
        <taxon>Mortierellaceae</taxon>
        <taxon>Entomortierella</taxon>
    </lineage>
</organism>
<proteinExistence type="predicted"/>
<feature type="compositionally biased region" description="Polar residues" evidence="1">
    <location>
        <begin position="834"/>
        <end position="843"/>
    </location>
</feature>
<evidence type="ECO:0000256" key="1">
    <source>
        <dbReference type="SAM" id="MobiDB-lite"/>
    </source>
</evidence>
<accession>A0A9P3H6P1</accession>
<gene>
    <name evidence="2" type="ORF">EMPS_03077</name>
</gene>
<evidence type="ECO:0008006" key="4">
    <source>
        <dbReference type="Google" id="ProtNLM"/>
    </source>
</evidence>
<evidence type="ECO:0000313" key="3">
    <source>
        <dbReference type="Proteomes" id="UP000827284"/>
    </source>
</evidence>
<reference evidence="2" key="2">
    <citation type="journal article" date="2022" name="Microbiol. Resour. Announc.">
        <title>Whole-Genome Sequence of Entomortierella parvispora E1425, a Mucoromycotan Fungus Associated with Burkholderiaceae-Related Endosymbiotic Bacteria.</title>
        <authorList>
            <person name="Herlambang A."/>
            <person name="Guo Y."/>
            <person name="Takashima Y."/>
            <person name="Narisawa K."/>
            <person name="Ohta H."/>
            <person name="Nishizawa T."/>
        </authorList>
    </citation>
    <scope>NUCLEOTIDE SEQUENCE</scope>
    <source>
        <strain evidence="2">E1425</strain>
    </source>
</reference>
<feature type="compositionally biased region" description="Basic and acidic residues" evidence="1">
    <location>
        <begin position="66"/>
        <end position="81"/>
    </location>
</feature>
<dbReference type="Proteomes" id="UP000827284">
    <property type="component" value="Unassembled WGS sequence"/>
</dbReference>
<protein>
    <recommendedName>
        <fullName evidence="4">F-box domain-containing protein</fullName>
    </recommendedName>
</protein>
<feature type="region of interest" description="Disordered" evidence="1">
    <location>
        <begin position="823"/>
        <end position="847"/>
    </location>
</feature>
<feature type="region of interest" description="Disordered" evidence="1">
    <location>
        <begin position="26"/>
        <end position="84"/>
    </location>
</feature>
<comment type="caution">
    <text evidence="2">The sequence shown here is derived from an EMBL/GenBank/DDBJ whole genome shotgun (WGS) entry which is preliminary data.</text>
</comment>
<keyword evidence="3" id="KW-1185">Reference proteome</keyword>
<dbReference type="OrthoDB" id="2441754at2759"/>
<feature type="region of interest" description="Disordered" evidence="1">
    <location>
        <begin position="195"/>
        <end position="220"/>
    </location>
</feature>
<feature type="compositionally biased region" description="Low complexity" evidence="1">
    <location>
        <begin position="823"/>
        <end position="833"/>
    </location>
</feature>
<evidence type="ECO:0000313" key="2">
    <source>
        <dbReference type="EMBL" id="GJJ70727.1"/>
    </source>
</evidence>
<dbReference type="EMBL" id="BQFW01000004">
    <property type="protein sequence ID" value="GJJ70727.1"/>
    <property type="molecule type" value="Genomic_DNA"/>
</dbReference>
<reference evidence="2" key="1">
    <citation type="submission" date="2021-11" db="EMBL/GenBank/DDBJ databases">
        <authorList>
            <person name="Herlambang A."/>
            <person name="Guo Y."/>
            <person name="Takashima Y."/>
            <person name="Nishizawa T."/>
        </authorList>
    </citation>
    <scope>NUCLEOTIDE SEQUENCE</scope>
    <source>
        <strain evidence="2">E1425</strain>
    </source>
</reference>
<dbReference type="AlphaFoldDB" id="A0A9P3H6P1"/>
<name>A0A9P3H6P1_9FUNG</name>
<feature type="compositionally biased region" description="Acidic residues" evidence="1">
    <location>
        <begin position="199"/>
        <end position="215"/>
    </location>
</feature>
<sequence>MCGPSSTHSRSTRAFVVKEPNLRRSRYAALPEAKEQPDQLTLPSAEGQLRAKKTPRLVRRSKKRTVRQEKDDLRDPKRVCRGDPPLELQHLKNLSRAPSSTTRHAAASLAGLPRELLSQLYGYVQKTVDVVHLSMTCKPLNEVLSSRIMAETYIRTKPRWCLDIGLSQQIRLRQLDLKVWSKYLAEEHVLNVKLQGPPLEEDNDEEDAEMTDPEDIQAPPPERQQAVAKANGSWRYELCAPTKLVLNTLFGKILQRLPAVDSTVDQCTRWMNSGPLVSHTDASSGKTLVCYMQKSDSAARILISNQLDCSDVAAEIPEEFWRPLEESFSFPSNPNYPPMPLSKMVQIMAMKFYPHQRNRQGKMRVLIVLAFGRGSYTPPVNAAMAATNNNGAQDAALLDIWEVIKVIEVFITVTPRTSGGALEPPTQGQTEKIVLNSHQDALRGRIIEIYNTPATTQSTSVPSSEPVMEDRIVLIGLRQYSERGNANVILMKCQLFQPTLPAIPGTPSPAQSKWICHVLATHGLAGLEATCMTLFPSRSPLERLVAILDKSGRGEIWDWIHVRRVAMLSLADVQATVSETVSSTPATATAPRPPQALLMPRKCIDGTPYTPLQVLSQTHHHLQQRKNRRQGLHYWGIHASYAMELNSHGQNEAPDLNWGDIRLVAMADGMERQNEASWWHVDEERMLKHLDAIQVLTVENARENPTTTTATRPGTLRRLPPLEIRSSGRHFEYQTLSRTITFLPDETAGQGKETKAKKPSYKTILGKTVEPLQTNAFLVWEHYRILLSAENGLCIVDMDQEPTGDILPPLKMTSAKEKELQASLPSASNAASSEMTCTTGTTENQRRVGGPHILEEDTLPTVWVTVLENSEEDPITDISTVDACLLVTRKYSHLMWPFRDLVSKLPTPPSSSSTTLSQNNKLV</sequence>
<feature type="region of interest" description="Disordered" evidence="1">
    <location>
        <begin position="904"/>
        <end position="923"/>
    </location>
</feature>